<dbReference type="InterPro" id="IPR029016">
    <property type="entry name" value="GAF-like_dom_sf"/>
</dbReference>
<evidence type="ECO:0000313" key="4">
    <source>
        <dbReference type="Proteomes" id="UP000614741"/>
    </source>
</evidence>
<dbReference type="InterPro" id="IPR003018">
    <property type="entry name" value="GAF"/>
</dbReference>
<dbReference type="Proteomes" id="UP000614741">
    <property type="component" value="Unassembled WGS sequence"/>
</dbReference>
<evidence type="ECO:0000256" key="1">
    <source>
        <dbReference type="SAM" id="MobiDB-lite"/>
    </source>
</evidence>
<dbReference type="EMBL" id="BONP01000024">
    <property type="protein sequence ID" value="GIG41372.1"/>
    <property type="molecule type" value="Genomic_DNA"/>
</dbReference>
<dbReference type="Pfam" id="PF01590">
    <property type="entry name" value="GAF"/>
    <property type="match status" value="1"/>
</dbReference>
<evidence type="ECO:0000313" key="3">
    <source>
        <dbReference type="EMBL" id="GIG41372.1"/>
    </source>
</evidence>
<proteinExistence type="predicted"/>
<dbReference type="RefSeq" id="WP_203675659.1">
    <property type="nucleotide sequence ID" value="NZ_BONP01000024.1"/>
</dbReference>
<reference evidence="3 4" key="1">
    <citation type="submission" date="2021-01" db="EMBL/GenBank/DDBJ databases">
        <title>Whole genome shotgun sequence of Cellulomonas phragmiteti NBRC 110785.</title>
        <authorList>
            <person name="Komaki H."/>
            <person name="Tamura T."/>
        </authorList>
    </citation>
    <scope>NUCLEOTIDE SEQUENCE [LARGE SCALE GENOMIC DNA]</scope>
    <source>
        <strain evidence="3 4">NBRC 110785</strain>
    </source>
</reference>
<evidence type="ECO:0000259" key="2">
    <source>
        <dbReference type="Pfam" id="PF01590"/>
    </source>
</evidence>
<feature type="domain" description="GAF" evidence="2">
    <location>
        <begin position="146"/>
        <end position="236"/>
    </location>
</feature>
<sequence length="440" mass="46550">MSRHAQPAQDGSPRALARVGTVPGPIPASRPGDWHADEPDARPTAAVRAAHERFVVSGGDPGRQVRPVVADSWRRSRRVGVDPELPTPPVDIGGSDLAELRSSHPLSGAVPIVRRLLVEPGAGWVAALSDEAGRLLWVDGDQDLRRPLDAVGFVEGAAWREDAVGTNALGTALATRRPLQVVGTEHWARVVHPWNCAAVPVHDPHGRLLGVLDVTGRDDAASWMALALVRATVAAIEATITASAGAAPSARLSVLGAHGGTLHTPTGRRRLTCRHAEILLLLAEHPGGLRGDELAVLLSESELSEVTVRAEISRLRRLVGPLLSESRPYRLTAPLETDVDAVRGALAVGDVARALSAYAGSVLPRSSAPGIARVRATVQDEIRAAALASGDPELVARWTASEEGADDWQAWQTLAEVAPIGSAAHLRAHTRLAQLDRHLR</sequence>
<feature type="region of interest" description="Disordered" evidence="1">
    <location>
        <begin position="1"/>
        <end position="45"/>
    </location>
</feature>
<name>A0ABQ4DPU7_9CELL</name>
<protein>
    <submittedName>
        <fullName evidence="3">Transcriptional regulator</fullName>
    </submittedName>
</protein>
<organism evidence="3 4">
    <name type="scientific">Cellulomonas phragmiteti</name>
    <dbReference type="NCBI Taxonomy" id="478780"/>
    <lineage>
        <taxon>Bacteria</taxon>
        <taxon>Bacillati</taxon>
        <taxon>Actinomycetota</taxon>
        <taxon>Actinomycetes</taxon>
        <taxon>Micrococcales</taxon>
        <taxon>Cellulomonadaceae</taxon>
        <taxon>Cellulomonas</taxon>
    </lineage>
</organism>
<gene>
    <name evidence="3" type="ORF">Cph01nite_31340</name>
</gene>
<dbReference type="Gene3D" id="3.30.450.40">
    <property type="match status" value="1"/>
</dbReference>
<feature type="compositionally biased region" description="Basic and acidic residues" evidence="1">
    <location>
        <begin position="32"/>
        <end position="41"/>
    </location>
</feature>
<keyword evidence="4" id="KW-1185">Reference proteome</keyword>
<accession>A0ABQ4DPU7</accession>
<comment type="caution">
    <text evidence="3">The sequence shown here is derived from an EMBL/GenBank/DDBJ whole genome shotgun (WGS) entry which is preliminary data.</text>
</comment>